<dbReference type="PANTHER" id="PTHR43031">
    <property type="entry name" value="FAD-DEPENDENT OXIDOREDUCTASE"/>
    <property type="match status" value="1"/>
</dbReference>
<organism evidence="2 3">
    <name type="scientific">Entotheonella factor</name>
    <dbReference type="NCBI Taxonomy" id="1429438"/>
    <lineage>
        <taxon>Bacteria</taxon>
        <taxon>Pseudomonadati</taxon>
        <taxon>Nitrospinota/Tectimicrobiota group</taxon>
        <taxon>Candidatus Tectimicrobiota</taxon>
        <taxon>Candidatus Entotheonellia</taxon>
        <taxon>Candidatus Entotheonellales</taxon>
        <taxon>Candidatus Entotheonellaceae</taxon>
        <taxon>Candidatus Entotheonella</taxon>
    </lineage>
</organism>
<dbReference type="HOGENOM" id="CLU_089574_4_1_7"/>
<dbReference type="PANTHER" id="PTHR43031:SF1">
    <property type="entry name" value="PYRIDINE NUCLEOTIDE-DISULPHIDE OXIDOREDUCTASE"/>
    <property type="match status" value="1"/>
</dbReference>
<dbReference type="InterPro" id="IPR001763">
    <property type="entry name" value="Rhodanese-like_dom"/>
</dbReference>
<dbReference type="Gene3D" id="3.40.250.10">
    <property type="entry name" value="Rhodanese-like domain"/>
    <property type="match status" value="1"/>
</dbReference>
<dbReference type="Pfam" id="PF00581">
    <property type="entry name" value="Rhodanese"/>
    <property type="match status" value="1"/>
</dbReference>
<evidence type="ECO:0000259" key="1">
    <source>
        <dbReference type="PROSITE" id="PS50206"/>
    </source>
</evidence>
<accession>W4L814</accession>
<dbReference type="InterPro" id="IPR036873">
    <property type="entry name" value="Rhodanese-like_dom_sf"/>
</dbReference>
<evidence type="ECO:0000313" key="2">
    <source>
        <dbReference type="EMBL" id="ETW94049.1"/>
    </source>
</evidence>
<sequence length="139" mass="15021">MSTLTMPSSQVLATPAAACDDAQAFFQQKLRFETDPADVYTDMKNGVDDFILLDVRSPEAYAKSHAIGALNLPSATIDATTTVDLPPGKLLVVYCWGPGCNGATKAAMKLSALGFAVKEMIGGIEYWEDRERYPIERGV</sequence>
<name>W4L814_ENTF1</name>
<keyword evidence="3" id="KW-1185">Reference proteome</keyword>
<feature type="domain" description="Rhodanese" evidence="1">
    <location>
        <begin position="46"/>
        <end position="136"/>
    </location>
</feature>
<dbReference type="SUPFAM" id="SSF52821">
    <property type="entry name" value="Rhodanese/Cell cycle control phosphatase"/>
    <property type="match status" value="1"/>
</dbReference>
<dbReference type="PROSITE" id="PS50206">
    <property type="entry name" value="RHODANESE_3"/>
    <property type="match status" value="1"/>
</dbReference>
<dbReference type="SMART" id="SM00450">
    <property type="entry name" value="RHOD"/>
    <property type="match status" value="1"/>
</dbReference>
<reference evidence="2 3" key="1">
    <citation type="journal article" date="2014" name="Nature">
        <title>An environmental bacterial taxon with a large and distinct metabolic repertoire.</title>
        <authorList>
            <person name="Wilson M.C."/>
            <person name="Mori T."/>
            <person name="Ruckert C."/>
            <person name="Uria A.R."/>
            <person name="Helf M.J."/>
            <person name="Takada K."/>
            <person name="Gernert C."/>
            <person name="Steffens U.A."/>
            <person name="Heycke N."/>
            <person name="Schmitt S."/>
            <person name="Rinke C."/>
            <person name="Helfrich E.J."/>
            <person name="Brachmann A.O."/>
            <person name="Gurgui C."/>
            <person name="Wakimoto T."/>
            <person name="Kracht M."/>
            <person name="Crusemann M."/>
            <person name="Hentschel U."/>
            <person name="Abe I."/>
            <person name="Matsunaga S."/>
            <person name="Kalinowski J."/>
            <person name="Takeyama H."/>
            <person name="Piel J."/>
        </authorList>
    </citation>
    <scope>NUCLEOTIDE SEQUENCE [LARGE SCALE GENOMIC DNA]</scope>
    <source>
        <strain evidence="3">TSY1</strain>
    </source>
</reference>
<dbReference type="Proteomes" id="UP000019141">
    <property type="component" value="Unassembled WGS sequence"/>
</dbReference>
<dbReference type="AlphaFoldDB" id="W4L814"/>
<protein>
    <recommendedName>
        <fullName evidence="1">Rhodanese domain-containing protein</fullName>
    </recommendedName>
</protein>
<evidence type="ECO:0000313" key="3">
    <source>
        <dbReference type="Proteomes" id="UP000019141"/>
    </source>
</evidence>
<dbReference type="PATRIC" id="fig|1429438.4.peg.6868"/>
<dbReference type="InterPro" id="IPR050229">
    <property type="entry name" value="GlpE_sulfurtransferase"/>
</dbReference>
<comment type="caution">
    <text evidence="2">The sequence shown here is derived from an EMBL/GenBank/DDBJ whole genome shotgun (WGS) entry which is preliminary data.</text>
</comment>
<proteinExistence type="predicted"/>
<dbReference type="EMBL" id="AZHW01001127">
    <property type="protein sequence ID" value="ETW94049.1"/>
    <property type="molecule type" value="Genomic_DNA"/>
</dbReference>
<gene>
    <name evidence="2" type="ORF">ETSY1_36525</name>
</gene>